<evidence type="ECO:0000313" key="2">
    <source>
        <dbReference type="Proteomes" id="UP001148737"/>
    </source>
</evidence>
<keyword evidence="2" id="KW-1185">Reference proteome</keyword>
<organism evidence="1 2">
    <name type="scientific">Lecanicillium saksenae</name>
    <dbReference type="NCBI Taxonomy" id="468837"/>
    <lineage>
        <taxon>Eukaryota</taxon>
        <taxon>Fungi</taxon>
        <taxon>Dikarya</taxon>
        <taxon>Ascomycota</taxon>
        <taxon>Pezizomycotina</taxon>
        <taxon>Sordariomycetes</taxon>
        <taxon>Hypocreomycetidae</taxon>
        <taxon>Hypocreales</taxon>
        <taxon>Cordycipitaceae</taxon>
        <taxon>Lecanicillium</taxon>
    </lineage>
</organism>
<accession>A0ACC1QP70</accession>
<protein>
    <submittedName>
        <fullName evidence="1">Uncharacterized protein</fullName>
    </submittedName>
</protein>
<name>A0ACC1QP70_9HYPO</name>
<sequence length="460" mass="51965">MVPIVSDEDGLLSPAVFAPILSVYWARMYPVWPVLDAAGFMSELEKVDKGSQKEKSYYSLATALSAATIAQLKLGDQNVATQQLSAAMMEQRCVKLRGMINYREHPNVENVLASFFLHVYHAKIDNRKAAMMYLQEAISFARLLGMHVPESQSPREVVIYTLLWVSERYQITFPLLEVLVFDRDLRGYAIQHGMATSIRETIQVQLDGTQNYDTHQQGLLELAALFAAFDSASIINEAEDSIHSSVGNGESWQLETTERLITTHERLSSQNRRTGNTDLVQHADFYITKSWMRILLWQHAMKYGLLSSRSSAEPMTFMFPSLIAKDLLQSFTIMSRDHLLPLGRDQVVKSFEVTNTLADVLLCSLAYNTSDRVGVWASFGICPPQFLHGLFQTIEPFLADDRTLDEMLRRKIGDAFSQHPARTLPKCITDQDAVILNTEGRNGKIAFARDQIVADGRYLR</sequence>
<comment type="caution">
    <text evidence="1">The sequence shown here is derived from an EMBL/GenBank/DDBJ whole genome shotgun (WGS) entry which is preliminary data.</text>
</comment>
<gene>
    <name evidence="1" type="ORF">NLG97_g6795</name>
</gene>
<reference evidence="1" key="1">
    <citation type="submission" date="2022-07" db="EMBL/GenBank/DDBJ databases">
        <title>Genome Sequence of Lecanicillium saksenae.</title>
        <authorList>
            <person name="Buettner E."/>
        </authorList>
    </citation>
    <scope>NUCLEOTIDE SEQUENCE</scope>
    <source>
        <strain evidence="1">VT-O1</strain>
    </source>
</reference>
<evidence type="ECO:0000313" key="1">
    <source>
        <dbReference type="EMBL" id="KAJ3485538.1"/>
    </source>
</evidence>
<proteinExistence type="predicted"/>
<dbReference type="EMBL" id="JANAKD010000953">
    <property type="protein sequence ID" value="KAJ3485538.1"/>
    <property type="molecule type" value="Genomic_DNA"/>
</dbReference>
<dbReference type="Proteomes" id="UP001148737">
    <property type="component" value="Unassembled WGS sequence"/>
</dbReference>